<organism evidence="9 10">
    <name type="scientific">Mycena albidolilacea</name>
    <dbReference type="NCBI Taxonomy" id="1033008"/>
    <lineage>
        <taxon>Eukaryota</taxon>
        <taxon>Fungi</taxon>
        <taxon>Dikarya</taxon>
        <taxon>Basidiomycota</taxon>
        <taxon>Agaricomycotina</taxon>
        <taxon>Agaricomycetes</taxon>
        <taxon>Agaricomycetidae</taxon>
        <taxon>Agaricales</taxon>
        <taxon>Marasmiineae</taxon>
        <taxon>Mycenaceae</taxon>
        <taxon>Mycena</taxon>
    </lineage>
</organism>
<keyword evidence="4" id="KW-0547">Nucleotide-binding</keyword>
<gene>
    <name evidence="9" type="ORF">DFH08DRAFT_922643</name>
</gene>
<dbReference type="InterPro" id="IPR011009">
    <property type="entry name" value="Kinase-like_dom_sf"/>
</dbReference>
<keyword evidence="5" id="KW-0418">Kinase</keyword>
<comment type="catalytic activity">
    <reaction evidence="7">
        <text>L-threonyl-[protein] + ATP = O-phospho-L-threonyl-[protein] + ADP + H(+)</text>
        <dbReference type="Rhea" id="RHEA:46608"/>
        <dbReference type="Rhea" id="RHEA-COMP:11060"/>
        <dbReference type="Rhea" id="RHEA-COMP:11605"/>
        <dbReference type="ChEBI" id="CHEBI:15378"/>
        <dbReference type="ChEBI" id="CHEBI:30013"/>
        <dbReference type="ChEBI" id="CHEBI:30616"/>
        <dbReference type="ChEBI" id="CHEBI:61977"/>
        <dbReference type="ChEBI" id="CHEBI:456216"/>
        <dbReference type="EC" id="2.7.11.1"/>
    </reaction>
</comment>
<evidence type="ECO:0000256" key="7">
    <source>
        <dbReference type="ARBA" id="ARBA00047899"/>
    </source>
</evidence>
<evidence type="ECO:0000313" key="9">
    <source>
        <dbReference type="EMBL" id="KAJ7355622.1"/>
    </source>
</evidence>
<dbReference type="GO" id="GO:0004674">
    <property type="term" value="F:protein serine/threonine kinase activity"/>
    <property type="evidence" value="ECO:0007669"/>
    <property type="project" value="UniProtKB-KW"/>
</dbReference>
<dbReference type="GO" id="GO:0000245">
    <property type="term" value="P:spliceosomal complex assembly"/>
    <property type="evidence" value="ECO:0007669"/>
    <property type="project" value="TreeGrafter"/>
</dbReference>
<dbReference type="Gene3D" id="3.30.200.20">
    <property type="entry name" value="Phosphorylase Kinase, domain 1"/>
    <property type="match status" value="1"/>
</dbReference>
<protein>
    <recommendedName>
        <fullName evidence="1">non-specific serine/threonine protein kinase</fullName>
        <ecNumber evidence="1">2.7.11.1</ecNumber>
    </recommendedName>
</protein>
<keyword evidence="2" id="KW-0723">Serine/threonine-protein kinase</keyword>
<dbReference type="SUPFAM" id="SSF56112">
    <property type="entry name" value="Protein kinase-like (PK-like)"/>
    <property type="match status" value="1"/>
</dbReference>
<dbReference type="PANTHER" id="PTHR47634">
    <property type="entry name" value="PROTEIN KINASE DOMAIN-CONTAINING PROTEIN-RELATED"/>
    <property type="match status" value="1"/>
</dbReference>
<evidence type="ECO:0000256" key="5">
    <source>
        <dbReference type="ARBA" id="ARBA00022777"/>
    </source>
</evidence>
<dbReference type="Proteomes" id="UP001218218">
    <property type="component" value="Unassembled WGS sequence"/>
</dbReference>
<reference evidence="9" key="1">
    <citation type="submission" date="2023-03" db="EMBL/GenBank/DDBJ databases">
        <title>Massive genome expansion in bonnet fungi (Mycena s.s.) driven by repeated elements and novel gene families across ecological guilds.</title>
        <authorList>
            <consortium name="Lawrence Berkeley National Laboratory"/>
            <person name="Harder C.B."/>
            <person name="Miyauchi S."/>
            <person name="Viragh M."/>
            <person name="Kuo A."/>
            <person name="Thoen E."/>
            <person name="Andreopoulos B."/>
            <person name="Lu D."/>
            <person name="Skrede I."/>
            <person name="Drula E."/>
            <person name="Henrissat B."/>
            <person name="Morin E."/>
            <person name="Kohler A."/>
            <person name="Barry K."/>
            <person name="LaButti K."/>
            <person name="Morin E."/>
            <person name="Salamov A."/>
            <person name="Lipzen A."/>
            <person name="Mereny Z."/>
            <person name="Hegedus B."/>
            <person name="Baldrian P."/>
            <person name="Stursova M."/>
            <person name="Weitz H."/>
            <person name="Taylor A."/>
            <person name="Grigoriev I.V."/>
            <person name="Nagy L.G."/>
            <person name="Martin F."/>
            <person name="Kauserud H."/>
        </authorList>
    </citation>
    <scope>NUCLEOTIDE SEQUENCE</scope>
    <source>
        <strain evidence="9">CBHHK002</strain>
    </source>
</reference>
<dbReference type="GO" id="GO:0050684">
    <property type="term" value="P:regulation of mRNA processing"/>
    <property type="evidence" value="ECO:0007669"/>
    <property type="project" value="TreeGrafter"/>
</dbReference>
<evidence type="ECO:0000256" key="3">
    <source>
        <dbReference type="ARBA" id="ARBA00022679"/>
    </source>
</evidence>
<name>A0AAD7EZ45_9AGAR</name>
<comment type="caution">
    <text evidence="9">The sequence shown here is derived from an EMBL/GenBank/DDBJ whole genome shotgun (WGS) entry which is preliminary data.</text>
</comment>
<proteinExistence type="predicted"/>
<dbReference type="EC" id="2.7.11.1" evidence="1"/>
<keyword evidence="10" id="KW-1185">Reference proteome</keyword>
<comment type="catalytic activity">
    <reaction evidence="8">
        <text>L-seryl-[protein] + ATP = O-phospho-L-seryl-[protein] + ADP + H(+)</text>
        <dbReference type="Rhea" id="RHEA:17989"/>
        <dbReference type="Rhea" id="RHEA-COMP:9863"/>
        <dbReference type="Rhea" id="RHEA-COMP:11604"/>
        <dbReference type="ChEBI" id="CHEBI:15378"/>
        <dbReference type="ChEBI" id="CHEBI:29999"/>
        <dbReference type="ChEBI" id="CHEBI:30616"/>
        <dbReference type="ChEBI" id="CHEBI:83421"/>
        <dbReference type="ChEBI" id="CHEBI:456216"/>
        <dbReference type="EC" id="2.7.11.1"/>
    </reaction>
</comment>
<keyword evidence="6" id="KW-0067">ATP-binding</keyword>
<evidence type="ECO:0000256" key="6">
    <source>
        <dbReference type="ARBA" id="ARBA00022840"/>
    </source>
</evidence>
<evidence type="ECO:0000256" key="4">
    <source>
        <dbReference type="ARBA" id="ARBA00022741"/>
    </source>
</evidence>
<dbReference type="PANTHER" id="PTHR47634:SF9">
    <property type="entry name" value="PROTEIN KINASE DOMAIN-CONTAINING PROTEIN-RELATED"/>
    <property type="match status" value="1"/>
</dbReference>
<evidence type="ECO:0000256" key="1">
    <source>
        <dbReference type="ARBA" id="ARBA00012513"/>
    </source>
</evidence>
<dbReference type="GO" id="GO:0005524">
    <property type="term" value="F:ATP binding"/>
    <property type="evidence" value="ECO:0007669"/>
    <property type="project" value="UniProtKB-KW"/>
</dbReference>
<keyword evidence="3" id="KW-0808">Transferase</keyword>
<dbReference type="Gene3D" id="1.10.510.10">
    <property type="entry name" value="Transferase(Phosphotransferase) domain 1"/>
    <property type="match status" value="1"/>
</dbReference>
<dbReference type="AlphaFoldDB" id="A0AAD7EZ45"/>
<accession>A0AAD7EZ45</accession>
<dbReference type="EMBL" id="JARIHO010000009">
    <property type="protein sequence ID" value="KAJ7355622.1"/>
    <property type="molecule type" value="Genomic_DNA"/>
</dbReference>
<evidence type="ECO:0000256" key="2">
    <source>
        <dbReference type="ARBA" id="ARBA00022527"/>
    </source>
</evidence>
<evidence type="ECO:0000313" key="10">
    <source>
        <dbReference type="Proteomes" id="UP001218218"/>
    </source>
</evidence>
<dbReference type="InterPro" id="IPR051334">
    <property type="entry name" value="SRPK"/>
</dbReference>
<sequence>MKSSALRNIPGGFHPISIGGISSGGRYKVIYKLGFGGFATVWLACDREREPGTPVTLKAMATDASSKFPAIFPKYTFSACFILPADSFQTVKDNFQGKWQPLTSYVSGSPARPKHFSHARLSGTSIWKPETTGRFAKECSTRNGRDLTTSNIIFRFSEEVLTWSDDAIYRRLGSPQIEEVKALAAASFLKETVVVIGFGQSYVVRSPPGDYQPGTTMCYLALEALGRAGFEADIWALARAIFELRAEFQLFESFLGSDTDILRQTVEVLGRLPDPWWASFEERIQWFEDDGEPKSAEAQKHAGVLLQASRSLCTCEAGYRPDSEE</sequence>
<evidence type="ECO:0000256" key="8">
    <source>
        <dbReference type="ARBA" id="ARBA00048679"/>
    </source>
</evidence>